<protein>
    <submittedName>
        <fullName evidence="1">Kinase domain-containing</fullName>
    </submittedName>
</protein>
<reference evidence="1 2" key="1">
    <citation type="submission" date="2020-01" db="EMBL/GenBank/DDBJ databases">
        <title>Identification and distribution of gene clusters putatively required for synthesis of sphingolipid metabolism inhibitors in phylogenetically diverse species of the filamentous fungus Fusarium.</title>
        <authorList>
            <person name="Kim H.-S."/>
            <person name="Busman M."/>
            <person name="Brown D.W."/>
            <person name="Divon H."/>
            <person name="Uhlig S."/>
            <person name="Proctor R.H."/>
        </authorList>
    </citation>
    <scope>NUCLEOTIDE SEQUENCE [LARGE SCALE GENOMIC DNA]</scope>
    <source>
        <strain evidence="1 2">NRRL 20459</strain>
    </source>
</reference>
<gene>
    <name evidence="1" type="ORF">FALBO_12935</name>
</gene>
<name>A0A8H4L310_9HYPO</name>
<evidence type="ECO:0000313" key="2">
    <source>
        <dbReference type="Proteomes" id="UP000554235"/>
    </source>
</evidence>
<keyword evidence="2" id="KW-1185">Reference proteome</keyword>
<keyword evidence="1" id="KW-0418">Kinase</keyword>
<dbReference type="AlphaFoldDB" id="A0A8H4L310"/>
<dbReference type="OrthoDB" id="5152837at2759"/>
<dbReference type="SUPFAM" id="SSF56112">
    <property type="entry name" value="Protein kinase-like (PK-like)"/>
    <property type="match status" value="1"/>
</dbReference>
<proteinExistence type="predicted"/>
<dbReference type="GO" id="GO:0016301">
    <property type="term" value="F:kinase activity"/>
    <property type="evidence" value="ECO:0007669"/>
    <property type="project" value="UniProtKB-KW"/>
</dbReference>
<organism evidence="1 2">
    <name type="scientific">Fusarium albosuccineum</name>
    <dbReference type="NCBI Taxonomy" id="1237068"/>
    <lineage>
        <taxon>Eukaryota</taxon>
        <taxon>Fungi</taxon>
        <taxon>Dikarya</taxon>
        <taxon>Ascomycota</taxon>
        <taxon>Pezizomycotina</taxon>
        <taxon>Sordariomycetes</taxon>
        <taxon>Hypocreomycetidae</taxon>
        <taxon>Hypocreales</taxon>
        <taxon>Nectriaceae</taxon>
        <taxon>Fusarium</taxon>
        <taxon>Fusarium decemcellulare species complex</taxon>
    </lineage>
</organism>
<keyword evidence="1" id="KW-0808">Transferase</keyword>
<accession>A0A8H4L310</accession>
<sequence length="245" mass="28263">MPLQRKRGFYRDPKPISPPTLSGCHLNRHPEVDYYPCYPSQAGATTWAGQSRHVATRKIVMVKRFRTRTLSDIHKLTSISHENVARPISLYYSGEEFYVIHEFFYLDIFDLLPLSANEVSCVMKQVSQVHGLGGHILTPDKIRVDINGLVKIVLDWDMESCVESLYVEANEYYLIEYLREILVTLYCGNKQLPADAEDFLNTNALPAITHPYIRQADNPRILRQAVHFAIQKKMLIKNFAWPDHS</sequence>
<dbReference type="EMBL" id="JAADYS010001977">
    <property type="protein sequence ID" value="KAF4460284.1"/>
    <property type="molecule type" value="Genomic_DNA"/>
</dbReference>
<dbReference type="Proteomes" id="UP000554235">
    <property type="component" value="Unassembled WGS sequence"/>
</dbReference>
<evidence type="ECO:0000313" key="1">
    <source>
        <dbReference type="EMBL" id="KAF4460284.1"/>
    </source>
</evidence>
<comment type="caution">
    <text evidence="1">The sequence shown here is derived from an EMBL/GenBank/DDBJ whole genome shotgun (WGS) entry which is preliminary data.</text>
</comment>
<dbReference type="InterPro" id="IPR011009">
    <property type="entry name" value="Kinase-like_dom_sf"/>
</dbReference>